<feature type="signal peptide" evidence="2">
    <location>
        <begin position="1"/>
        <end position="25"/>
    </location>
</feature>
<keyword evidence="1 4" id="KW-0378">Hydrolase</keyword>
<feature type="domain" description="Alpha/beta hydrolase fold-3" evidence="3">
    <location>
        <begin position="142"/>
        <end position="295"/>
    </location>
</feature>
<dbReference type="PANTHER" id="PTHR48081:SF6">
    <property type="entry name" value="PEPTIDASE S9 PROLYL OLIGOPEPTIDASE CATALYTIC DOMAIN-CONTAINING PROTEIN"/>
    <property type="match status" value="1"/>
</dbReference>
<accession>A0ABV0B4Z7</accession>
<keyword evidence="2" id="KW-0732">Signal</keyword>
<dbReference type="InterPro" id="IPR006311">
    <property type="entry name" value="TAT_signal"/>
</dbReference>
<organism evidence="4 5">
    <name type="scientific">Sphingomonas rustica</name>
    <dbReference type="NCBI Taxonomy" id="3103142"/>
    <lineage>
        <taxon>Bacteria</taxon>
        <taxon>Pseudomonadati</taxon>
        <taxon>Pseudomonadota</taxon>
        <taxon>Alphaproteobacteria</taxon>
        <taxon>Sphingomonadales</taxon>
        <taxon>Sphingomonadaceae</taxon>
        <taxon>Sphingomonas</taxon>
    </lineage>
</organism>
<evidence type="ECO:0000256" key="2">
    <source>
        <dbReference type="SAM" id="SignalP"/>
    </source>
</evidence>
<dbReference type="Pfam" id="PF07859">
    <property type="entry name" value="Abhydrolase_3"/>
    <property type="match status" value="1"/>
</dbReference>
<name>A0ABV0B4Z7_9SPHN</name>
<dbReference type="InterPro" id="IPR050300">
    <property type="entry name" value="GDXG_lipolytic_enzyme"/>
</dbReference>
<dbReference type="GO" id="GO:0016787">
    <property type="term" value="F:hydrolase activity"/>
    <property type="evidence" value="ECO:0007669"/>
    <property type="project" value="UniProtKB-KW"/>
</dbReference>
<sequence length="323" mass="34583">MTPVDRRTLLGAALTAPLLPHPANAGAPAHAPFPEPAFSVKLWPGEAPGLTNPSLRDEVLERSKDPAIRDRAMVKVRTPRLDVFPAANPNGAALLITPGGAYHRVVIDKEGYELAAWLAARGVTAFVCFYRLPDQGWADPRNVALADAQRAMRLIRHRAADWKIDPKRVAALGYSAGGHLCGDLATRHAVKTYTPVDAADSLDARPLVAAPLYPAIAMDPFLAKGVATSGVYASSGTDWQMLDAQVTADTPPCFLCHAEDDATLPVDFTLRMRAALRAAGVPTDMHLFEEGGHGFGLRLAAGKPVAAWPELFMAWAARHGWLG</sequence>
<dbReference type="Proteomes" id="UP001427805">
    <property type="component" value="Unassembled WGS sequence"/>
</dbReference>
<evidence type="ECO:0000259" key="3">
    <source>
        <dbReference type="Pfam" id="PF07859"/>
    </source>
</evidence>
<evidence type="ECO:0000313" key="5">
    <source>
        <dbReference type="Proteomes" id="UP001427805"/>
    </source>
</evidence>
<gene>
    <name evidence="4" type="ORF">TPR58_05880</name>
</gene>
<keyword evidence="5" id="KW-1185">Reference proteome</keyword>
<dbReference type="EMBL" id="JBDIZK010000003">
    <property type="protein sequence ID" value="MEN3746688.1"/>
    <property type="molecule type" value="Genomic_DNA"/>
</dbReference>
<evidence type="ECO:0000256" key="1">
    <source>
        <dbReference type="ARBA" id="ARBA00022801"/>
    </source>
</evidence>
<dbReference type="PANTHER" id="PTHR48081">
    <property type="entry name" value="AB HYDROLASE SUPERFAMILY PROTEIN C4A8.06C"/>
    <property type="match status" value="1"/>
</dbReference>
<dbReference type="RefSeq" id="WP_346245692.1">
    <property type="nucleotide sequence ID" value="NZ_JBDIZK010000003.1"/>
</dbReference>
<reference evidence="4 5" key="1">
    <citation type="submission" date="2024-05" db="EMBL/GenBank/DDBJ databases">
        <title>Sphingomonas sp. HF-S3 16S ribosomal RNA gene Genome sequencing and assembly.</title>
        <authorList>
            <person name="Lee H."/>
        </authorList>
    </citation>
    <scope>NUCLEOTIDE SEQUENCE [LARGE SCALE GENOMIC DNA]</scope>
    <source>
        <strain evidence="4 5">HF-S3</strain>
    </source>
</reference>
<comment type="caution">
    <text evidence="4">The sequence shown here is derived from an EMBL/GenBank/DDBJ whole genome shotgun (WGS) entry which is preliminary data.</text>
</comment>
<feature type="chain" id="PRO_5046867846" evidence="2">
    <location>
        <begin position="26"/>
        <end position="323"/>
    </location>
</feature>
<dbReference type="InterPro" id="IPR013094">
    <property type="entry name" value="AB_hydrolase_3"/>
</dbReference>
<proteinExistence type="predicted"/>
<dbReference type="Gene3D" id="3.40.50.1820">
    <property type="entry name" value="alpha/beta hydrolase"/>
    <property type="match status" value="1"/>
</dbReference>
<dbReference type="PROSITE" id="PS51318">
    <property type="entry name" value="TAT"/>
    <property type="match status" value="1"/>
</dbReference>
<evidence type="ECO:0000313" key="4">
    <source>
        <dbReference type="EMBL" id="MEN3746688.1"/>
    </source>
</evidence>
<protein>
    <submittedName>
        <fullName evidence="4">Alpha/beta hydrolase</fullName>
    </submittedName>
</protein>
<dbReference type="SUPFAM" id="SSF53474">
    <property type="entry name" value="alpha/beta-Hydrolases"/>
    <property type="match status" value="1"/>
</dbReference>
<dbReference type="InterPro" id="IPR029058">
    <property type="entry name" value="AB_hydrolase_fold"/>
</dbReference>